<protein>
    <submittedName>
        <fullName evidence="1">Holin</fullName>
    </submittedName>
</protein>
<evidence type="ECO:0000313" key="1">
    <source>
        <dbReference type="EMBL" id="MDC4248790.1"/>
    </source>
</evidence>
<evidence type="ECO:0000313" key="2">
    <source>
        <dbReference type="Proteomes" id="UP001141166"/>
    </source>
</evidence>
<dbReference type="Pfam" id="PF06946">
    <property type="entry name" value="Phage_holin_5_1"/>
    <property type="match status" value="1"/>
</dbReference>
<gene>
    <name evidence="1" type="ORF">M3X98_12175</name>
</gene>
<reference evidence="1" key="1">
    <citation type="submission" date="2022-05" db="EMBL/GenBank/DDBJ databases">
        <title>Draft genome sequences of Clostridium perfringens strains isolated from Peru.</title>
        <authorList>
            <person name="Hurtado R."/>
            <person name="Lima L."/>
            <person name="Sousa T."/>
            <person name="Jaiswal A.K."/>
            <person name="Tiwari S."/>
            <person name="Maturrano L."/>
            <person name="Brenig B."/>
            <person name="Azevedo V."/>
        </authorList>
    </citation>
    <scope>NUCLEOTIDE SEQUENCE</scope>
    <source>
        <strain evidence="1">CP4</strain>
    </source>
</reference>
<accession>A0A9X3XX75</accession>
<sequence>MEKAINEIIGTGVIISPIVMILVEVMKKPKLIPSQWLAPAACLVGVLFAVVLAVTYPELGSWQQLALSGIVAGGIASGIYTQTKLKK</sequence>
<dbReference type="Proteomes" id="UP001141166">
    <property type="component" value="Unassembled WGS sequence"/>
</dbReference>
<organism evidence="1 2">
    <name type="scientific">Enterococcus faecium</name>
    <name type="common">Streptococcus faecium</name>
    <dbReference type="NCBI Taxonomy" id="1352"/>
    <lineage>
        <taxon>Bacteria</taxon>
        <taxon>Bacillati</taxon>
        <taxon>Bacillota</taxon>
        <taxon>Bacilli</taxon>
        <taxon>Lactobacillales</taxon>
        <taxon>Enterococcaceae</taxon>
        <taxon>Enterococcus</taxon>
    </lineage>
</organism>
<dbReference type="EMBL" id="JAMWMK010000025">
    <property type="protein sequence ID" value="MDC4248790.1"/>
    <property type="molecule type" value="Genomic_DNA"/>
</dbReference>
<name>A0A9X3XX75_ENTFC</name>
<dbReference type="AlphaFoldDB" id="A0A9X3XX75"/>
<proteinExistence type="predicted"/>
<dbReference type="RefSeq" id="WP_002325376.1">
    <property type="nucleotide sequence ID" value="NZ_CAMRPW010000072.1"/>
</dbReference>
<dbReference type="InterPro" id="IPR009708">
    <property type="entry name" value="Phage_A118_holin/antiholin"/>
</dbReference>
<comment type="caution">
    <text evidence="1">The sequence shown here is derived from an EMBL/GenBank/DDBJ whole genome shotgun (WGS) entry which is preliminary data.</text>
</comment>